<dbReference type="SUPFAM" id="SSF52091">
    <property type="entry name" value="SpoIIaa-like"/>
    <property type="match status" value="1"/>
</dbReference>
<keyword evidence="4" id="KW-1185">Reference proteome</keyword>
<dbReference type="Gene3D" id="3.30.750.24">
    <property type="entry name" value="STAS domain"/>
    <property type="match status" value="1"/>
</dbReference>
<reference evidence="3 4" key="1">
    <citation type="submission" date="2019-10" db="EMBL/GenBank/DDBJ databases">
        <title>Georgenia wutianyii sp. nov. and Georgenia yuyongxinii sp. nov. isolated from plateau pika (Ochotona curzoniae) in the Qinghai-Tibet plateau of China.</title>
        <authorList>
            <person name="Tian Z."/>
        </authorList>
    </citation>
    <scope>NUCLEOTIDE SEQUENCE [LARGE SCALE GENOMIC DNA]</scope>
    <source>
        <strain evidence="3 4">JCM 19765</strain>
    </source>
</reference>
<evidence type="ECO:0000256" key="1">
    <source>
        <dbReference type="SAM" id="MobiDB-lite"/>
    </source>
</evidence>
<dbReference type="AlphaFoldDB" id="A0A6N7EEU4"/>
<gene>
    <name evidence="3" type="ORF">GB881_06090</name>
</gene>
<protein>
    <submittedName>
        <fullName evidence="3">STAS domain-containing protein</fullName>
    </submittedName>
</protein>
<evidence type="ECO:0000313" key="3">
    <source>
        <dbReference type="EMBL" id="MPV36629.1"/>
    </source>
</evidence>
<dbReference type="InterPro" id="IPR036513">
    <property type="entry name" value="STAS_dom_sf"/>
</dbReference>
<comment type="caution">
    <text evidence="3">The sequence shown here is derived from an EMBL/GenBank/DDBJ whole genome shotgun (WGS) entry which is preliminary data.</text>
</comment>
<proteinExistence type="predicted"/>
<dbReference type="Pfam" id="PF13466">
    <property type="entry name" value="STAS_2"/>
    <property type="match status" value="1"/>
</dbReference>
<dbReference type="Proteomes" id="UP000437709">
    <property type="component" value="Unassembled WGS sequence"/>
</dbReference>
<evidence type="ECO:0000259" key="2">
    <source>
        <dbReference type="Pfam" id="PF13466"/>
    </source>
</evidence>
<dbReference type="EMBL" id="WHPC01000015">
    <property type="protein sequence ID" value="MPV36629.1"/>
    <property type="molecule type" value="Genomic_DNA"/>
</dbReference>
<sequence>MTAHDDGQPAPDGTTAHEVGTDRSNGIGAVSLLTSEVRLRLILSGEVESSLRKELTEAIDDAESTGLPVDVDTRSVTFMDSSVIALLARLAYRRPEQRLRFIDPPDLVRFLLGVTQLGAVVDVLDHDPGFPESSTAYGRPSGL</sequence>
<feature type="region of interest" description="Disordered" evidence="1">
    <location>
        <begin position="1"/>
        <end position="22"/>
    </location>
</feature>
<feature type="domain" description="MlaB-like STAS" evidence="2">
    <location>
        <begin position="43"/>
        <end position="115"/>
    </location>
</feature>
<accession>A0A6N7EEU4</accession>
<dbReference type="RefSeq" id="WP_152194163.1">
    <property type="nucleotide sequence ID" value="NZ_VUKD01000001.1"/>
</dbReference>
<name>A0A6N7EEU4_9MICO</name>
<evidence type="ECO:0000313" key="4">
    <source>
        <dbReference type="Proteomes" id="UP000437709"/>
    </source>
</evidence>
<dbReference type="OrthoDB" id="4827422at2"/>
<organism evidence="3 4">
    <name type="scientific">Georgenia subflava</name>
    <dbReference type="NCBI Taxonomy" id="1622177"/>
    <lineage>
        <taxon>Bacteria</taxon>
        <taxon>Bacillati</taxon>
        <taxon>Actinomycetota</taxon>
        <taxon>Actinomycetes</taxon>
        <taxon>Micrococcales</taxon>
        <taxon>Bogoriellaceae</taxon>
        <taxon>Georgenia</taxon>
    </lineage>
</organism>
<dbReference type="InterPro" id="IPR058548">
    <property type="entry name" value="MlaB-like_STAS"/>
</dbReference>